<sequence>MSKKKQTVELSEIEKSAVGEICDLMTASLAKLFSEKLGDDVGMSPSVVDVAKFESLATAVPVPVLLIQLSCSSGLDGQLFLFINGEGLPAVFDLAIPESAKDIGADDDVILENLKEIIGSAISEAMSNFAESMGQTIDCSVIDTLILQDESGLESISFMYPDGNLLLASAELTLPAAGANAGYLIPTELGRQIIDMLLGDVQAADTVAPVQDTPEDLVDDDIEVVAGDEAVTESKATVEGVVHLDEADIPPIFDDDDVFIQETVPHVRDLQPAAFDVLGADLGGGGSNNISLLLDVVLDASIELGKTKMTISDILRLGRGSVIELDKLASEPVEFLVNSKVIARGEVVVIDDNFGIRITEIMSPKDMLEQL</sequence>
<feature type="domain" description="Flagellar motor switch protein FliN-like C-terminal" evidence="7">
    <location>
        <begin position="293"/>
        <end position="362"/>
    </location>
</feature>
<organism evidence="8 9">
    <name type="scientific">Candidatus Aquicultor primus</name>
    <dbReference type="NCBI Taxonomy" id="1797195"/>
    <lineage>
        <taxon>Bacteria</taxon>
        <taxon>Bacillati</taxon>
        <taxon>Actinomycetota</taxon>
        <taxon>Candidatus Aquicultoria</taxon>
        <taxon>Candidatus Aquicultorales</taxon>
        <taxon>Candidatus Aquicultoraceae</taxon>
        <taxon>Candidatus Aquicultor</taxon>
    </lineage>
</organism>
<gene>
    <name evidence="8" type="ORF">A2074_02290</name>
</gene>
<evidence type="ECO:0000256" key="5">
    <source>
        <dbReference type="ARBA" id="ARBA00022779"/>
    </source>
</evidence>
<dbReference type="SUPFAM" id="SSF101801">
    <property type="entry name" value="Surface presentation of antigens (SPOA)"/>
    <property type="match status" value="1"/>
</dbReference>
<dbReference type="InterPro" id="IPR001543">
    <property type="entry name" value="FliN-like_C"/>
</dbReference>
<dbReference type="GO" id="GO:0005886">
    <property type="term" value="C:plasma membrane"/>
    <property type="evidence" value="ECO:0007669"/>
    <property type="project" value="UniProtKB-SubCell"/>
</dbReference>
<keyword evidence="4" id="KW-0145">Chemotaxis</keyword>
<dbReference type="Proteomes" id="UP000178086">
    <property type="component" value="Unassembled WGS sequence"/>
</dbReference>
<evidence type="ECO:0000313" key="8">
    <source>
        <dbReference type="EMBL" id="OFW33624.1"/>
    </source>
</evidence>
<dbReference type="SUPFAM" id="SSF103039">
    <property type="entry name" value="CheC-like"/>
    <property type="match status" value="1"/>
</dbReference>
<keyword evidence="8" id="KW-0969">Cilium</keyword>
<keyword evidence="3" id="KW-1003">Cell membrane</keyword>
<proteinExistence type="inferred from homology"/>
<evidence type="ECO:0000256" key="6">
    <source>
        <dbReference type="ARBA" id="ARBA00023136"/>
    </source>
</evidence>
<evidence type="ECO:0000256" key="4">
    <source>
        <dbReference type="ARBA" id="ARBA00022500"/>
    </source>
</evidence>
<protein>
    <submittedName>
        <fullName evidence="8">Flagellar motor switch protein FliN</fullName>
    </submittedName>
</protein>
<dbReference type="GO" id="GO:0071973">
    <property type="term" value="P:bacterial-type flagellum-dependent cell motility"/>
    <property type="evidence" value="ECO:0007669"/>
    <property type="project" value="InterPro"/>
</dbReference>
<keyword evidence="5" id="KW-0283">Flagellar rotation</keyword>
<keyword evidence="8" id="KW-0282">Flagellum</keyword>
<name>A0A1F2UKV7_9ACTN</name>
<dbReference type="InterPro" id="IPR001172">
    <property type="entry name" value="FliN_T3SS_HrcQb"/>
</dbReference>
<evidence type="ECO:0000256" key="2">
    <source>
        <dbReference type="ARBA" id="ARBA00009226"/>
    </source>
</evidence>
<dbReference type="Pfam" id="PF01052">
    <property type="entry name" value="FliMN_C"/>
    <property type="match status" value="1"/>
</dbReference>
<dbReference type="PRINTS" id="PR00956">
    <property type="entry name" value="FLGMOTORFLIN"/>
</dbReference>
<dbReference type="GO" id="GO:0009425">
    <property type="term" value="C:bacterial-type flagellum basal body"/>
    <property type="evidence" value="ECO:0007669"/>
    <property type="project" value="InterPro"/>
</dbReference>
<accession>A0A1F2UKV7</accession>
<dbReference type="InterPro" id="IPR051469">
    <property type="entry name" value="FliN/MopA/SpaO"/>
</dbReference>
<evidence type="ECO:0000259" key="7">
    <source>
        <dbReference type="Pfam" id="PF01052"/>
    </source>
</evidence>
<reference evidence="8 9" key="1">
    <citation type="journal article" date="2016" name="Nat. Commun.">
        <title>Thousands of microbial genomes shed light on interconnected biogeochemical processes in an aquifer system.</title>
        <authorList>
            <person name="Anantharaman K."/>
            <person name="Brown C.T."/>
            <person name="Hug L.A."/>
            <person name="Sharon I."/>
            <person name="Castelle C.J."/>
            <person name="Probst A.J."/>
            <person name="Thomas B.C."/>
            <person name="Singh A."/>
            <person name="Wilkins M.J."/>
            <person name="Karaoz U."/>
            <person name="Brodie E.L."/>
            <person name="Williams K.H."/>
            <person name="Hubbard S.S."/>
            <person name="Banfield J.F."/>
        </authorList>
    </citation>
    <scope>NUCLEOTIDE SEQUENCE [LARGE SCALE GENOMIC DNA]</scope>
</reference>
<dbReference type="Gene3D" id="3.40.1550.10">
    <property type="entry name" value="CheC-like"/>
    <property type="match status" value="1"/>
</dbReference>
<dbReference type="GO" id="GO:0003774">
    <property type="term" value="F:cytoskeletal motor activity"/>
    <property type="evidence" value="ECO:0007669"/>
    <property type="project" value="InterPro"/>
</dbReference>
<keyword evidence="8" id="KW-0966">Cell projection</keyword>
<evidence type="ECO:0000256" key="3">
    <source>
        <dbReference type="ARBA" id="ARBA00022475"/>
    </source>
</evidence>
<evidence type="ECO:0000256" key="1">
    <source>
        <dbReference type="ARBA" id="ARBA00004413"/>
    </source>
</evidence>
<dbReference type="Gene3D" id="2.30.330.10">
    <property type="entry name" value="SpoA-like"/>
    <property type="match status" value="1"/>
</dbReference>
<dbReference type="InterPro" id="IPR012826">
    <property type="entry name" value="FliN"/>
</dbReference>
<dbReference type="InterPro" id="IPR028976">
    <property type="entry name" value="CheC-like_sf"/>
</dbReference>
<comment type="similarity">
    <text evidence="2">Belongs to the FliN/MopA/SpaO family.</text>
</comment>
<dbReference type="PANTHER" id="PTHR43484">
    <property type="match status" value="1"/>
</dbReference>
<dbReference type="PANTHER" id="PTHR43484:SF1">
    <property type="entry name" value="FLAGELLAR MOTOR SWITCH PROTEIN FLIN"/>
    <property type="match status" value="1"/>
</dbReference>
<keyword evidence="6" id="KW-0472">Membrane</keyword>
<dbReference type="EMBL" id="MELI01000062">
    <property type="protein sequence ID" value="OFW33624.1"/>
    <property type="molecule type" value="Genomic_DNA"/>
</dbReference>
<comment type="subcellular location">
    <subcellularLocation>
        <location evidence="1">Cell membrane</location>
        <topology evidence="1">Peripheral membrane protein</topology>
        <orientation evidence="1">Cytoplasmic side</orientation>
    </subcellularLocation>
</comment>
<comment type="caution">
    <text evidence="8">The sequence shown here is derived from an EMBL/GenBank/DDBJ whole genome shotgun (WGS) entry which is preliminary data.</text>
</comment>
<dbReference type="GO" id="GO:0006935">
    <property type="term" value="P:chemotaxis"/>
    <property type="evidence" value="ECO:0007669"/>
    <property type="project" value="UniProtKB-KW"/>
</dbReference>
<dbReference type="AlphaFoldDB" id="A0A1F2UKV7"/>
<dbReference type="NCBIfam" id="TIGR02480">
    <property type="entry name" value="fliN"/>
    <property type="match status" value="1"/>
</dbReference>
<dbReference type="InterPro" id="IPR036429">
    <property type="entry name" value="SpoA-like_sf"/>
</dbReference>
<evidence type="ECO:0000313" key="9">
    <source>
        <dbReference type="Proteomes" id="UP000178086"/>
    </source>
</evidence>